<feature type="binding site" evidence="3">
    <location>
        <position position="318"/>
    </location>
    <ligand>
        <name>Zn(2+)</name>
        <dbReference type="ChEBI" id="CHEBI:29105"/>
        <label>2</label>
    </ligand>
</feature>
<keyword evidence="1" id="KW-0597">Phosphoprotein</keyword>
<reference evidence="6 7" key="1">
    <citation type="submission" date="2016-10" db="EMBL/GenBank/DDBJ databases">
        <authorList>
            <person name="de Groot N.N."/>
        </authorList>
    </citation>
    <scope>NUCLEOTIDE SEQUENCE [LARGE SCALE GENOMIC DNA]</scope>
    <source>
        <strain evidence="6 7">DSM 22789</strain>
    </source>
</reference>
<protein>
    <submittedName>
        <fullName evidence="6">Alkaline phosphatase</fullName>
    </submittedName>
</protein>
<feature type="binding site" evidence="3">
    <location>
        <position position="523"/>
    </location>
    <ligand>
        <name>Zn(2+)</name>
        <dbReference type="ChEBI" id="CHEBI:29105"/>
        <label>2</label>
    </ligand>
</feature>
<dbReference type="GO" id="GO:0006629">
    <property type="term" value="P:lipid metabolic process"/>
    <property type="evidence" value="ECO:0007669"/>
    <property type="project" value="InterPro"/>
</dbReference>
<keyword evidence="7" id="KW-1185">Reference proteome</keyword>
<sequence length="632" mass="70372">MTSFPRKYIRAYACAFFIMTAASSTVQGQSLEQQFEKLMFSREQQQDTHAYAAHSHNDYWQPQPFFTAYYAGMQSIEADVFLQDGELMVAHDKHEITKERTLRNLYLDPVAKLYQQNGGHAFRDSSKKLQLLIDVKENYRALLPILIKQLESYGPIFNPVQNPNAIKIIISGSRPRPEGFKEYPSWLLFDGEVDWTYDDSSLAQTALISAGISDYTDWNGKGLPDNVEGMQRAIAKADSLGLPFRFYGTHDGPNSWLFLINQGVYWINTDQPKALEIFLKEQPRASFQAKQFQPTYQPSFQHDGADRPAKRILLLIGDGMGLSAVKAAKAANGGKLSMTNMRATGLSQTEALNTDNTDSAAGGSAIATGRKTNNRAIAVDENGNPQISVASLLSQKGWKTAIISTGDITDATPAVFYGHHIERNESRALLDNFPQSGIDILIGGTPSWAKRDTTFKGYPNIPVTKNILRSDADRQIVFLADSLTRPVKDGRKDILLQSLKGAITHLSHAQKPYFIMAESAQIDYAGHANDVTYSITETLDLDMTVSEVLKMADADPEMLVIVTADHETGGMTVLDSDYRKGRVRVQFSSNDHTNDFVPVFAYGARSFLFQGVYDNTEVFHKLLKATEQQEVK</sequence>
<feature type="active site" description="Phosphoserine intermediate" evidence="2">
    <location>
        <position position="359"/>
    </location>
</feature>
<comment type="similarity">
    <text evidence="4">Belongs to the alkaline phosphatase family.</text>
</comment>
<dbReference type="Gene3D" id="3.20.20.190">
    <property type="entry name" value="Phosphatidylinositol (PI) phosphodiesterase"/>
    <property type="match status" value="1"/>
</dbReference>
<feature type="binding site" evidence="3">
    <location>
        <position position="412"/>
    </location>
    <ligand>
        <name>Mg(2+)</name>
        <dbReference type="ChEBI" id="CHEBI:18420"/>
    </ligand>
</feature>
<comment type="cofactor">
    <cofactor evidence="3">
        <name>Zn(2+)</name>
        <dbReference type="ChEBI" id="CHEBI:29105"/>
    </cofactor>
    <text evidence="3">Binds 2 Zn(2+) ions.</text>
</comment>
<evidence type="ECO:0000256" key="4">
    <source>
        <dbReference type="RuleBase" id="RU003946"/>
    </source>
</evidence>
<organism evidence="6 7">
    <name type="scientific">Sphingobacterium wenxiniae</name>
    <dbReference type="NCBI Taxonomy" id="683125"/>
    <lineage>
        <taxon>Bacteria</taxon>
        <taxon>Pseudomonadati</taxon>
        <taxon>Bacteroidota</taxon>
        <taxon>Sphingobacteriia</taxon>
        <taxon>Sphingobacteriales</taxon>
        <taxon>Sphingobacteriaceae</taxon>
        <taxon>Sphingobacterium</taxon>
    </lineage>
</organism>
<name>A0A1I6S7T8_9SPHI</name>
<evidence type="ECO:0000313" key="6">
    <source>
        <dbReference type="EMBL" id="SFS72973.1"/>
    </source>
</evidence>
<dbReference type="GO" id="GO:0008081">
    <property type="term" value="F:phosphoric diester hydrolase activity"/>
    <property type="evidence" value="ECO:0007669"/>
    <property type="project" value="InterPro"/>
</dbReference>
<dbReference type="GO" id="GO:0046872">
    <property type="term" value="F:metal ion binding"/>
    <property type="evidence" value="ECO:0007669"/>
    <property type="project" value="UniProtKB-KW"/>
</dbReference>
<feature type="binding site" evidence="3">
    <location>
        <position position="565"/>
    </location>
    <ligand>
        <name>Zn(2+)</name>
        <dbReference type="ChEBI" id="CHEBI:29105"/>
        <label>2</label>
    </ligand>
</feature>
<evidence type="ECO:0000256" key="1">
    <source>
        <dbReference type="ARBA" id="ARBA00022553"/>
    </source>
</evidence>
<gene>
    <name evidence="6" type="ORF">SAMN05660206_104151</name>
</gene>
<evidence type="ECO:0000313" key="7">
    <source>
        <dbReference type="Proteomes" id="UP000198785"/>
    </source>
</evidence>
<dbReference type="AlphaFoldDB" id="A0A1I6S7T8"/>
<dbReference type="Proteomes" id="UP000198785">
    <property type="component" value="Unassembled WGS sequence"/>
</dbReference>
<dbReference type="SMART" id="SM00098">
    <property type="entry name" value="alkPPc"/>
    <property type="match status" value="1"/>
</dbReference>
<dbReference type="SUPFAM" id="SSF53649">
    <property type="entry name" value="Alkaline phosphatase-like"/>
    <property type="match status" value="1"/>
</dbReference>
<dbReference type="SUPFAM" id="SSF51695">
    <property type="entry name" value="PLC-like phosphodiesterases"/>
    <property type="match status" value="1"/>
</dbReference>
<evidence type="ECO:0000256" key="2">
    <source>
        <dbReference type="PIRSR" id="PIRSR601952-1"/>
    </source>
</evidence>
<feature type="binding site" evidence="3">
    <location>
        <position position="566"/>
    </location>
    <ligand>
        <name>Zn(2+)</name>
        <dbReference type="ChEBI" id="CHEBI:29105"/>
        <label>2</label>
    </ligand>
</feature>
<feature type="binding site" evidence="3">
    <location>
        <position position="527"/>
    </location>
    <ligand>
        <name>Zn(2+)</name>
        <dbReference type="ChEBI" id="CHEBI:29105"/>
        <label>2</label>
    </ligand>
</feature>
<evidence type="ECO:0000256" key="3">
    <source>
        <dbReference type="PIRSR" id="PIRSR601952-2"/>
    </source>
</evidence>
<proteinExistence type="inferred from homology"/>
<comment type="cofactor">
    <cofactor evidence="3">
        <name>Mg(2+)</name>
        <dbReference type="ChEBI" id="CHEBI:18420"/>
    </cofactor>
    <text evidence="3">Binds 1 Mg(2+) ion.</text>
</comment>
<feature type="chain" id="PRO_5011699839" evidence="5">
    <location>
        <begin position="29"/>
        <end position="632"/>
    </location>
</feature>
<feature type="binding site" evidence="3">
    <location>
        <position position="318"/>
    </location>
    <ligand>
        <name>Mg(2+)</name>
        <dbReference type="ChEBI" id="CHEBI:18420"/>
    </ligand>
</feature>
<keyword evidence="3" id="KW-0862">Zinc</keyword>
<evidence type="ECO:0000256" key="5">
    <source>
        <dbReference type="SAM" id="SignalP"/>
    </source>
</evidence>
<dbReference type="PANTHER" id="PTHR11596:SF5">
    <property type="entry name" value="ALKALINE PHOSPHATASE"/>
    <property type="match status" value="1"/>
</dbReference>
<accession>A0A1I6S7T8</accession>
<keyword evidence="5" id="KW-0732">Signal</keyword>
<feature type="binding site" evidence="3">
    <location>
        <position position="410"/>
    </location>
    <ligand>
        <name>Mg(2+)</name>
        <dbReference type="ChEBI" id="CHEBI:18420"/>
    </ligand>
</feature>
<dbReference type="InterPro" id="IPR001952">
    <property type="entry name" value="Alkaline_phosphatase"/>
</dbReference>
<feature type="signal peptide" evidence="5">
    <location>
        <begin position="1"/>
        <end position="28"/>
    </location>
</feature>
<dbReference type="STRING" id="683125.SAMN05660206_104151"/>
<dbReference type="EMBL" id="FOZZ01000004">
    <property type="protein sequence ID" value="SFS72973.1"/>
    <property type="molecule type" value="Genomic_DNA"/>
</dbReference>
<dbReference type="PRINTS" id="PR00113">
    <property type="entry name" value="ALKPHPHTASE"/>
</dbReference>
<dbReference type="PANTHER" id="PTHR11596">
    <property type="entry name" value="ALKALINE PHOSPHATASE"/>
    <property type="match status" value="1"/>
</dbReference>
<dbReference type="InterPro" id="IPR017850">
    <property type="entry name" value="Alkaline_phosphatase_core_sf"/>
</dbReference>
<dbReference type="GO" id="GO:0004035">
    <property type="term" value="F:alkaline phosphatase activity"/>
    <property type="evidence" value="ECO:0007669"/>
    <property type="project" value="TreeGrafter"/>
</dbReference>
<keyword evidence="3" id="KW-0460">Magnesium</keyword>
<dbReference type="Pfam" id="PF00245">
    <property type="entry name" value="Alk_phosphatase"/>
    <property type="match status" value="3"/>
</dbReference>
<dbReference type="CDD" id="cd16012">
    <property type="entry name" value="ALP"/>
    <property type="match status" value="1"/>
</dbReference>
<dbReference type="InterPro" id="IPR017946">
    <property type="entry name" value="PLC-like_Pdiesterase_TIM-brl"/>
</dbReference>
<dbReference type="Gene3D" id="3.40.720.10">
    <property type="entry name" value="Alkaline Phosphatase, subunit A"/>
    <property type="match status" value="1"/>
</dbReference>
<feature type="binding site" evidence="3">
    <location>
        <position position="518"/>
    </location>
    <ligand>
        <name>Mg(2+)</name>
        <dbReference type="ChEBI" id="CHEBI:18420"/>
    </ligand>
</feature>
<keyword evidence="3" id="KW-0479">Metal-binding</keyword>